<keyword evidence="6" id="KW-0812">Transmembrane</keyword>
<dbReference type="GO" id="GO:0016757">
    <property type="term" value="F:glycosyltransferase activity"/>
    <property type="evidence" value="ECO:0007669"/>
    <property type="project" value="UniProtKB-KW"/>
</dbReference>
<evidence type="ECO:0000256" key="3">
    <source>
        <dbReference type="ARBA" id="ARBA00022676"/>
    </source>
</evidence>
<keyword evidence="6" id="KW-1133">Transmembrane helix</keyword>
<keyword evidence="4" id="KW-0735">Signal-anchor</keyword>
<dbReference type="EMBL" id="RXIC02000021">
    <property type="protein sequence ID" value="KAB1217813.1"/>
    <property type="molecule type" value="Genomic_DNA"/>
</dbReference>
<dbReference type="OrthoDB" id="1924787at2759"/>
<evidence type="ECO:0000256" key="1">
    <source>
        <dbReference type="ARBA" id="ARBA00004323"/>
    </source>
</evidence>
<organism evidence="8 9">
    <name type="scientific">Morella rubra</name>
    <name type="common">Chinese bayberry</name>
    <dbReference type="NCBI Taxonomy" id="262757"/>
    <lineage>
        <taxon>Eukaryota</taxon>
        <taxon>Viridiplantae</taxon>
        <taxon>Streptophyta</taxon>
        <taxon>Embryophyta</taxon>
        <taxon>Tracheophyta</taxon>
        <taxon>Spermatophyta</taxon>
        <taxon>Magnoliopsida</taxon>
        <taxon>eudicotyledons</taxon>
        <taxon>Gunneridae</taxon>
        <taxon>Pentapetalae</taxon>
        <taxon>rosids</taxon>
        <taxon>fabids</taxon>
        <taxon>Fagales</taxon>
        <taxon>Myricaceae</taxon>
        <taxon>Morella</taxon>
    </lineage>
</organism>
<dbReference type="GO" id="GO:0000139">
    <property type="term" value="C:Golgi membrane"/>
    <property type="evidence" value="ECO:0007669"/>
    <property type="project" value="UniProtKB-SubCell"/>
</dbReference>
<dbReference type="PANTHER" id="PTHR11062:SF253">
    <property type="entry name" value="EXOSTOSIN GT47 DOMAIN-CONTAINING PROTEIN"/>
    <property type="match status" value="1"/>
</dbReference>
<evidence type="ECO:0000256" key="2">
    <source>
        <dbReference type="ARBA" id="ARBA00010271"/>
    </source>
</evidence>
<comment type="caution">
    <text evidence="8">The sequence shown here is derived from an EMBL/GenBank/DDBJ whole genome shotgun (WGS) entry which is preliminary data.</text>
</comment>
<comment type="subcellular location">
    <subcellularLocation>
        <location evidence="1">Golgi apparatus membrane</location>
        <topology evidence="1">Single-pass type II membrane protein</topology>
    </subcellularLocation>
</comment>
<dbReference type="InterPro" id="IPR004263">
    <property type="entry name" value="Exostosin"/>
</dbReference>
<reference evidence="8 9" key="1">
    <citation type="journal article" date="2019" name="Plant Biotechnol. J.">
        <title>The red bayberry genome and genetic basis of sex determination.</title>
        <authorList>
            <person name="Jia H.M."/>
            <person name="Jia H.J."/>
            <person name="Cai Q.L."/>
            <person name="Wang Y."/>
            <person name="Zhao H.B."/>
            <person name="Yang W.F."/>
            <person name="Wang G.Y."/>
            <person name="Li Y.H."/>
            <person name="Zhan D.L."/>
            <person name="Shen Y.T."/>
            <person name="Niu Q.F."/>
            <person name="Chang L."/>
            <person name="Qiu J."/>
            <person name="Zhao L."/>
            <person name="Xie H.B."/>
            <person name="Fu W.Y."/>
            <person name="Jin J."/>
            <person name="Li X.W."/>
            <person name="Jiao Y."/>
            <person name="Zhou C.C."/>
            <person name="Tu T."/>
            <person name="Chai C.Y."/>
            <person name="Gao J.L."/>
            <person name="Fan L.J."/>
            <person name="van de Weg E."/>
            <person name="Wang J.Y."/>
            <person name="Gao Z.S."/>
        </authorList>
    </citation>
    <scope>NUCLEOTIDE SEQUENCE [LARGE SCALE GENOMIC DNA]</scope>
    <source>
        <tissue evidence="8">Leaves</tissue>
    </source>
</reference>
<keyword evidence="3" id="KW-0328">Glycosyltransferase</keyword>
<evidence type="ECO:0000313" key="9">
    <source>
        <dbReference type="Proteomes" id="UP000516437"/>
    </source>
</evidence>
<name>A0A6A1VYN4_9ROSI</name>
<gene>
    <name evidence="8" type="ORF">CJ030_MR3G014777</name>
</gene>
<proteinExistence type="inferred from homology"/>
<evidence type="ECO:0000256" key="5">
    <source>
        <dbReference type="ARBA" id="ARBA00023034"/>
    </source>
</evidence>
<dbReference type="PANTHER" id="PTHR11062">
    <property type="entry name" value="EXOSTOSIN HEPARAN SULFATE GLYCOSYLTRANSFERASE -RELATED"/>
    <property type="match status" value="1"/>
</dbReference>
<evidence type="ECO:0000256" key="6">
    <source>
        <dbReference type="SAM" id="Phobius"/>
    </source>
</evidence>
<keyword evidence="5" id="KW-0333">Golgi apparatus</keyword>
<evidence type="ECO:0000259" key="7">
    <source>
        <dbReference type="Pfam" id="PF03016"/>
    </source>
</evidence>
<keyword evidence="9" id="KW-1185">Reference proteome</keyword>
<sequence length="354" mass="40906">MSVTSYSLFFFFRFFFFFFFSAFYVHSKSLPHLSSPYLSPTTISPNYHHMLKSFKIFIYPPDEDLAFDSRAESLFYASLQNSPFVTHNAEEAHLFFVPFSSSLSTRSIARVIRRLRLDLPYWNRTLGADHFYLSCAGLGFESDRNIVELKKNSVQISCFPASDGKFIPHKDISLPPLANSRAANAQANKTTSFLGYFRHTGVKESTLAKKLVNDPDFLIESELSDQLTYAERLASSKFCLFEYGVDVSGIGEALRFGCVPAVITDRPIQDLPFMDMLRWQEIAVFVPVVGVKELKRVLVRTWGDRHEQMIRLGAKASQHFVWNELPQLFDSFQTVMYELWLRRHSIRYPRRESE</sequence>
<dbReference type="InterPro" id="IPR040911">
    <property type="entry name" value="Exostosin_GT47"/>
</dbReference>
<accession>A0A6A1VYN4</accession>
<comment type="similarity">
    <text evidence="2">Belongs to the glycosyltransferase 47 family.</text>
</comment>
<keyword evidence="3" id="KW-0808">Transferase</keyword>
<evidence type="ECO:0000313" key="8">
    <source>
        <dbReference type="EMBL" id="KAB1217813.1"/>
    </source>
</evidence>
<feature type="transmembrane region" description="Helical" evidence="6">
    <location>
        <begin position="6"/>
        <end position="25"/>
    </location>
</feature>
<dbReference type="Proteomes" id="UP000516437">
    <property type="component" value="Chromosome 3"/>
</dbReference>
<dbReference type="AlphaFoldDB" id="A0A6A1VYN4"/>
<keyword evidence="6" id="KW-0472">Membrane</keyword>
<protein>
    <recommendedName>
        <fullName evidence="7">Exostosin GT47 domain-containing protein</fullName>
    </recommendedName>
</protein>
<feature type="domain" description="Exostosin GT47" evidence="7">
    <location>
        <begin position="52"/>
        <end position="298"/>
    </location>
</feature>
<dbReference type="Pfam" id="PF03016">
    <property type="entry name" value="Exostosin_GT47"/>
    <property type="match status" value="1"/>
</dbReference>
<evidence type="ECO:0000256" key="4">
    <source>
        <dbReference type="ARBA" id="ARBA00022968"/>
    </source>
</evidence>